<feature type="signal peptide" evidence="1">
    <location>
        <begin position="1"/>
        <end position="29"/>
    </location>
</feature>
<feature type="chain" id="PRO_5002150361" description="Extracellular membrane protein CFEM domain-containing protein" evidence="1">
    <location>
        <begin position="30"/>
        <end position="183"/>
    </location>
</feature>
<dbReference type="RefSeq" id="XP_040616011.1">
    <property type="nucleotide sequence ID" value="XM_040766075.1"/>
</dbReference>
<dbReference type="GeneID" id="63680996"/>
<dbReference type="HOGENOM" id="CLU_1476047_0_0_1"/>
<keyword evidence="1" id="KW-0732">Signal</keyword>
<proteinExistence type="predicted"/>
<dbReference type="AlphaFoldDB" id="A0A0C2IFK4"/>
<comment type="caution">
    <text evidence="2">The sequence shown here is derived from an EMBL/GenBank/DDBJ whole genome shotgun (WGS) entry which is preliminary data.</text>
</comment>
<evidence type="ECO:0000256" key="1">
    <source>
        <dbReference type="SAM" id="SignalP"/>
    </source>
</evidence>
<evidence type="ECO:0008006" key="4">
    <source>
        <dbReference type="Google" id="ProtNLM"/>
    </source>
</evidence>
<name>A0A0C2IFK4_9PEZI</name>
<evidence type="ECO:0000313" key="2">
    <source>
        <dbReference type="EMBL" id="KIH88001.1"/>
    </source>
</evidence>
<accession>A0A0C2IFK4</accession>
<dbReference type="OrthoDB" id="3946741at2759"/>
<dbReference type="EMBL" id="AWTV01000009">
    <property type="protein sequence ID" value="KIH88001.1"/>
    <property type="molecule type" value="Genomic_DNA"/>
</dbReference>
<dbReference type="Proteomes" id="UP000031575">
    <property type="component" value="Unassembled WGS sequence"/>
</dbReference>
<reference evidence="2 3" key="1">
    <citation type="journal article" date="2014" name="BMC Genomics">
        <title>Comparative genomics of the major fungal agents of human and animal Sporotrichosis: Sporothrix schenckii and Sporothrix brasiliensis.</title>
        <authorList>
            <person name="Teixeira M.M."/>
            <person name="de Almeida L.G."/>
            <person name="Kubitschek-Barreira P."/>
            <person name="Alves F.L."/>
            <person name="Kioshima E.S."/>
            <person name="Abadio A.K."/>
            <person name="Fernandes L."/>
            <person name="Derengowski L.S."/>
            <person name="Ferreira K.S."/>
            <person name="Souza R.C."/>
            <person name="Ruiz J.C."/>
            <person name="de Andrade N.C."/>
            <person name="Paes H.C."/>
            <person name="Nicola A.M."/>
            <person name="Albuquerque P."/>
            <person name="Gerber A.L."/>
            <person name="Martins V.P."/>
            <person name="Peconick L.D."/>
            <person name="Neto A.V."/>
            <person name="Chaucanez C.B."/>
            <person name="Silva P.A."/>
            <person name="Cunha O.L."/>
            <person name="de Oliveira F.F."/>
            <person name="dos Santos T.C."/>
            <person name="Barros A.L."/>
            <person name="Soares M.A."/>
            <person name="de Oliveira L.M."/>
            <person name="Marini M.M."/>
            <person name="Villalobos-Duno H."/>
            <person name="Cunha M.M."/>
            <person name="de Hoog S."/>
            <person name="da Silveira J.F."/>
            <person name="Henrissat B."/>
            <person name="Nino-Vega G.A."/>
            <person name="Cisalpino P.S."/>
            <person name="Mora-Montes H.M."/>
            <person name="Almeida S.R."/>
            <person name="Stajich J.E."/>
            <person name="Lopes-Bezerra L.M."/>
            <person name="Vasconcelos A.T."/>
            <person name="Felipe M.S."/>
        </authorList>
    </citation>
    <scope>NUCLEOTIDE SEQUENCE [LARGE SCALE GENOMIC DNA]</scope>
    <source>
        <strain evidence="2 3">5110</strain>
    </source>
</reference>
<protein>
    <recommendedName>
        <fullName evidence="4">Extracellular membrane protein CFEM domain-containing protein</fullName>
    </recommendedName>
</protein>
<dbReference type="VEuPathDB" id="FungiDB:SPBR_07821"/>
<gene>
    <name evidence="2" type="ORF">SPBR_07821</name>
</gene>
<organism evidence="2 3">
    <name type="scientific">Sporothrix brasiliensis 5110</name>
    <dbReference type="NCBI Taxonomy" id="1398154"/>
    <lineage>
        <taxon>Eukaryota</taxon>
        <taxon>Fungi</taxon>
        <taxon>Dikarya</taxon>
        <taxon>Ascomycota</taxon>
        <taxon>Pezizomycotina</taxon>
        <taxon>Sordariomycetes</taxon>
        <taxon>Sordariomycetidae</taxon>
        <taxon>Ophiostomatales</taxon>
        <taxon>Ophiostomataceae</taxon>
        <taxon>Sporothrix</taxon>
    </lineage>
</organism>
<sequence>MPFLSRDTTTPVLFFSILSFVVPARPAAANVIDLPSEIVAFVPSCASACFSTFVNNNFPLGICGKDPTFQCLCEHAGTNGFTVGEGALACIASEDSTGRCTGTDVSFHQNCNDDSRWKYEREHGRKHRESHSNPNYLKANRLYINSNANHIDEQCYSVHRVSLVNCPAPFKHGHGDLASYNKQ</sequence>
<evidence type="ECO:0000313" key="3">
    <source>
        <dbReference type="Proteomes" id="UP000031575"/>
    </source>
</evidence>
<keyword evidence="3" id="KW-1185">Reference proteome</keyword>